<dbReference type="EMBL" id="DVJO01000159">
    <property type="protein sequence ID" value="HIS83390.1"/>
    <property type="molecule type" value="Genomic_DNA"/>
</dbReference>
<proteinExistence type="predicted"/>
<accession>A0A9D1FWM6</accession>
<dbReference type="Proteomes" id="UP000824139">
    <property type="component" value="Unassembled WGS sequence"/>
</dbReference>
<sequence length="107" mass="12594">MKIGMVNNNLNRINFAGWLEVEDFQNNPVMYNFKSLRDSEKIDMIFWMLDKQNKKLDNLHKEHQVLSKNQQKMQNFNKQSSILLAQTSYVGDSIVDNCEQNKIELIG</sequence>
<gene>
    <name evidence="1" type="ORF">IAD41_07280</name>
</gene>
<reference evidence="1" key="1">
    <citation type="submission" date="2020-10" db="EMBL/GenBank/DDBJ databases">
        <authorList>
            <person name="Gilroy R."/>
        </authorList>
    </citation>
    <scope>NUCLEOTIDE SEQUENCE</scope>
    <source>
        <strain evidence="1">CHK152-2994</strain>
    </source>
</reference>
<organism evidence="1 2">
    <name type="scientific">Candidatus Scatenecus faecavium</name>
    <dbReference type="NCBI Taxonomy" id="2840915"/>
    <lineage>
        <taxon>Bacteria</taxon>
        <taxon>Candidatus Scatenecus</taxon>
    </lineage>
</organism>
<reference evidence="1" key="2">
    <citation type="journal article" date="2021" name="PeerJ">
        <title>Extensive microbial diversity within the chicken gut microbiome revealed by metagenomics and culture.</title>
        <authorList>
            <person name="Gilroy R."/>
            <person name="Ravi A."/>
            <person name="Getino M."/>
            <person name="Pursley I."/>
            <person name="Horton D.L."/>
            <person name="Alikhan N.F."/>
            <person name="Baker D."/>
            <person name="Gharbi K."/>
            <person name="Hall N."/>
            <person name="Watson M."/>
            <person name="Adriaenssens E.M."/>
            <person name="Foster-Nyarko E."/>
            <person name="Jarju S."/>
            <person name="Secka A."/>
            <person name="Antonio M."/>
            <person name="Oren A."/>
            <person name="Chaudhuri R.R."/>
            <person name="La Ragione R."/>
            <person name="Hildebrand F."/>
            <person name="Pallen M.J."/>
        </authorList>
    </citation>
    <scope>NUCLEOTIDE SEQUENCE</scope>
    <source>
        <strain evidence="1">CHK152-2994</strain>
    </source>
</reference>
<evidence type="ECO:0000313" key="1">
    <source>
        <dbReference type="EMBL" id="HIS83390.1"/>
    </source>
</evidence>
<name>A0A9D1FWM6_9BACT</name>
<protein>
    <submittedName>
        <fullName evidence="1">Uncharacterized protein</fullName>
    </submittedName>
</protein>
<comment type="caution">
    <text evidence="1">The sequence shown here is derived from an EMBL/GenBank/DDBJ whole genome shotgun (WGS) entry which is preliminary data.</text>
</comment>
<evidence type="ECO:0000313" key="2">
    <source>
        <dbReference type="Proteomes" id="UP000824139"/>
    </source>
</evidence>
<dbReference type="AlphaFoldDB" id="A0A9D1FWM6"/>